<reference evidence="1" key="1">
    <citation type="submission" date="2018-05" db="EMBL/GenBank/DDBJ databases">
        <authorList>
            <person name="Lanie J.A."/>
            <person name="Ng W.-L."/>
            <person name="Kazmierczak K.M."/>
            <person name="Andrzejewski T.M."/>
            <person name="Davidsen T.M."/>
            <person name="Wayne K.J."/>
            <person name="Tettelin H."/>
            <person name="Glass J.I."/>
            <person name="Rusch D."/>
            <person name="Podicherti R."/>
            <person name="Tsui H.-C.T."/>
            <person name="Winkler M.E."/>
        </authorList>
    </citation>
    <scope>NUCLEOTIDE SEQUENCE</scope>
</reference>
<accession>A0A381W505</accession>
<dbReference type="EMBL" id="UINC01010728">
    <property type="protein sequence ID" value="SVA47616.1"/>
    <property type="molecule type" value="Genomic_DNA"/>
</dbReference>
<dbReference type="AlphaFoldDB" id="A0A381W505"/>
<evidence type="ECO:0000313" key="1">
    <source>
        <dbReference type="EMBL" id="SVA47616.1"/>
    </source>
</evidence>
<dbReference type="PROSITE" id="PS51257">
    <property type="entry name" value="PROKAR_LIPOPROTEIN"/>
    <property type="match status" value="1"/>
</dbReference>
<proteinExistence type="predicted"/>
<feature type="non-terminal residue" evidence="1">
    <location>
        <position position="819"/>
    </location>
</feature>
<gene>
    <name evidence="1" type="ORF">METZ01_LOCUS100470</name>
</gene>
<name>A0A381W505_9ZZZZ</name>
<sequence length="819" mass="88143">MKKHLFISFAILLFGCTLDSPDKDKLPIWSTTIEIPIIQTRIDLDTFLEDSLISVNEDSIYVFNKTVEIDPVEVGDQLKIDPIEKSFVQYASAVTVDSSNTTFTIGYDSVGLDNISEPINAKIGLVELNNINSDTTNPFIFRDIYPAIDDIPDGQHATIPPFELNPVINPYSFDDFGYAVFSGGQLKITIQNNMVIPLGSPINIQFQQVSGPDTTDIPGGMLQFNSVIVANEGIASDTMYLAGMTLPGEILIKVTGSSPGTQGIPILIDEDAKNSSFQIIIDGFDLEVISASAVIPQQTIEENGSIALVSSETVVEEAIMSNGDLNIIVTNNLPLTGNVQLVIPSLYFGTEDSTFTKNFGLATGTFSVPTANMSGWTMAMDYADQRLNYHYLITTNDTDPNNVPIDSSDNVELDLAILDIFFSEVTGQIESQTITEEGDIAIVSESQIQSASISAGQMDMIINNSIGGAAEVQLTVPELVRNGIELDTVLIINSGENVHSISLSGYGLLPVSLVDQRLTYGTTTITQSGSNTYYLNDSINVAINLSGLTFDAVTGYISQGNIVDEDVIELDNDTKVETALIDSGQIQLTIQNFIGLEAGVVFTIEELSLEGSSLESSFGITSTTEPVLQTIDLSGYSLNLDMADQQVNYTSALTIDSEELLMLTLNDSIAIDVLIDTLWFSSVTGIIDTVEVTIDTVEQEISALPDDMDGFEFTNVEISIDFESDISIPVFLDLTMEASNSTGGMKTSSITNWNITDSSSVIIPNANELINIQPDMILAYGSARVGGDGTSGTVTSDQTIAGLLSVKAPLELEILPNAQ</sequence>
<organism evidence="1">
    <name type="scientific">marine metagenome</name>
    <dbReference type="NCBI Taxonomy" id="408172"/>
    <lineage>
        <taxon>unclassified sequences</taxon>
        <taxon>metagenomes</taxon>
        <taxon>ecological metagenomes</taxon>
    </lineage>
</organism>
<protein>
    <submittedName>
        <fullName evidence="1">Uncharacterized protein</fullName>
    </submittedName>
</protein>